<dbReference type="OrthoDB" id="10045365at2759"/>
<dbReference type="RefSeq" id="XP_042618970.1">
    <property type="nucleotide sequence ID" value="XM_042763036.1"/>
</dbReference>
<feature type="domain" description="ADGRF3/5-like N-terminal" evidence="2">
    <location>
        <begin position="370"/>
        <end position="425"/>
    </location>
</feature>
<accession>A0A9R0B2A8</accession>
<gene>
    <name evidence="3" type="primary">LOC122146000</name>
</gene>
<organism evidence="3">
    <name type="scientific">Cyprinus carpio</name>
    <name type="common">Common carp</name>
    <dbReference type="NCBI Taxonomy" id="7962"/>
    <lineage>
        <taxon>Eukaryota</taxon>
        <taxon>Metazoa</taxon>
        <taxon>Chordata</taxon>
        <taxon>Craniata</taxon>
        <taxon>Vertebrata</taxon>
        <taxon>Euteleostomi</taxon>
        <taxon>Actinopterygii</taxon>
        <taxon>Neopterygii</taxon>
        <taxon>Teleostei</taxon>
        <taxon>Ostariophysi</taxon>
        <taxon>Cypriniformes</taxon>
        <taxon>Cyprinidae</taxon>
        <taxon>Cyprininae</taxon>
        <taxon>Cyprinus</taxon>
    </lineage>
</organism>
<feature type="domain" description="ADGRF3/5-like N-terminal" evidence="2">
    <location>
        <begin position="270"/>
        <end position="319"/>
    </location>
</feature>
<evidence type="ECO:0000313" key="3">
    <source>
        <dbReference type="RefSeq" id="XP_042618970.1"/>
    </source>
</evidence>
<name>A0A9R0B2A8_CYPCA</name>
<evidence type="ECO:0000259" key="2">
    <source>
        <dbReference type="Pfam" id="PF25387"/>
    </source>
</evidence>
<dbReference type="GO" id="GO:0007189">
    <property type="term" value="P:adenylate cyclase-activating G protein-coupled receptor signaling pathway"/>
    <property type="evidence" value="ECO:0007669"/>
    <property type="project" value="TreeGrafter"/>
</dbReference>
<dbReference type="KEGG" id="ccar:122146000"/>
<feature type="domain" description="ADGRF3/5-like N-terminal" evidence="2">
    <location>
        <begin position="58"/>
        <end position="113"/>
    </location>
</feature>
<sequence length="921" mass="100936">MAIGESHRAPLKLFKYTFDLKFNASRDTVIESLRALIHGQKFPTCVKKGMKITGANITTVCLSNVNKTQCMCENQYVWPSEQCSKHGVCGPNHNDTCRCIASLPSDEPICRRPPAPLKLFKYTIDIKINASRDAVIERLRALIHGQKFPTCVKKGMKISGANITTVCLSNVNKTQCKCENQYVWSSEQCTKHGVCGPKYNDTCRCIASLPTDGPFCRRPPAPLKSFKYTIDIKINASRDTVIESLRALIHRQKIPTCVKKGMKISGVKITTVCLSNVNKTQCKCENQYVWSSEQCSKHGVCGPNHNDTCRCMGSLPTDGSRSAGDNLSFKYTIDIKFNASRDTVIERLRGLIHGQKFPTKGMKISGANITTVCLSNVNKTQCKCENQYVWPSEQCSKHRVCGSNHNDTCRCIASLPTDGPFCRRPPAPLKPFKYIIDIKINASRDTVIERLRALIHGQKFPTCVKKGMEISGVNITTVCLSNVNKTQCKCENLYVWSSEQCTKHGVCGPNHNDTCRCIACLPTDGAFCRRPPAPLKSLKYTIDIKFNASRDVVIERLRALIHGQKFPTCVKKGMKISGANITTVCLSNVNKTQCKCENQYVWSSEQCSKHGVCGPNHNDTCRCIASLPTDGAFCQRPPAPLKLLKYTINMKINASSDTVIERLRALIHGQKFPTCVKKGMKISGVNITTVCLSNVNKTQCKCENQYVWSSEQCSKHGVCGPNHNDTCRCIASLPSDGPFCRRPLEPPTTMAAPTITAATTTLAPTTTAELTTTTLATSPNNNNGTNNSNTDTNNNDGTTNNNTGTNSNGSTNNIDGTNNSYSGTNNNEGTNNNTDTNNNNNGTNNHFCGTNNKTGTNNIGGTNNTGTNNNKADNTNNAKNSNNTETNNKTKTTNNNAKTSNNTKNSNNTETNNNAKNSNNT</sequence>
<dbReference type="Pfam" id="PF25387">
    <property type="entry name" value="ADGRF3_N"/>
    <property type="match status" value="7"/>
</dbReference>
<dbReference type="PANTHER" id="PTHR45813:SF1">
    <property type="entry name" value="ADHESION G PROTEIN-COUPLED RECEPTOR F4"/>
    <property type="match status" value="1"/>
</dbReference>
<dbReference type="GO" id="GO:0004930">
    <property type="term" value="F:G protein-coupled receptor activity"/>
    <property type="evidence" value="ECO:0007669"/>
    <property type="project" value="TreeGrafter"/>
</dbReference>
<evidence type="ECO:0000256" key="1">
    <source>
        <dbReference type="SAM" id="MobiDB-lite"/>
    </source>
</evidence>
<feature type="domain" description="ADGRF3/5-like N-terminal" evidence="2">
    <location>
        <begin position="688"/>
        <end position="741"/>
    </location>
</feature>
<feature type="domain" description="ADGRF3/5-like N-terminal" evidence="2">
    <location>
        <begin position="582"/>
        <end position="638"/>
    </location>
</feature>
<feature type="compositionally biased region" description="Low complexity" evidence="1">
    <location>
        <begin position="747"/>
        <end position="921"/>
    </location>
</feature>
<dbReference type="GeneID" id="122146000"/>
<dbReference type="InterPro" id="IPR057400">
    <property type="entry name" value="ADGRF3/5_N"/>
</dbReference>
<feature type="domain" description="ADGRF3/5-like N-terminal" evidence="2">
    <location>
        <begin position="164"/>
        <end position="219"/>
    </location>
</feature>
<feature type="domain" description="ADGRF3/5-like N-terminal" evidence="2">
    <location>
        <begin position="476"/>
        <end position="531"/>
    </location>
</feature>
<protein>
    <submittedName>
        <fullName evidence="3">Uncharacterized protein LOC122146000</fullName>
    </submittedName>
</protein>
<reference evidence="3" key="1">
    <citation type="submission" date="2025-08" db="UniProtKB">
        <authorList>
            <consortium name="RefSeq"/>
        </authorList>
    </citation>
    <scope>IDENTIFICATION</scope>
    <source>
        <tissue evidence="3">Muscle</tissue>
    </source>
</reference>
<feature type="region of interest" description="Disordered" evidence="1">
    <location>
        <begin position="740"/>
        <end position="921"/>
    </location>
</feature>
<dbReference type="Proteomes" id="UP001155660">
    <property type="component" value="Chromosome A8"/>
</dbReference>
<proteinExistence type="predicted"/>
<dbReference type="AlphaFoldDB" id="A0A9R0B2A8"/>
<dbReference type="InterPro" id="IPR051587">
    <property type="entry name" value="Adhesion_GPCR"/>
</dbReference>
<dbReference type="PANTHER" id="PTHR45813">
    <property type="entry name" value="IG-LIKE DOMAIN-CONTAINING PROTEIN"/>
    <property type="match status" value="1"/>
</dbReference>